<evidence type="ECO:0000313" key="2">
    <source>
        <dbReference type="Proteomes" id="UP001218895"/>
    </source>
</evidence>
<protein>
    <submittedName>
        <fullName evidence="1">DUF3089 domain-containing protein</fullName>
    </submittedName>
</protein>
<keyword evidence="2" id="KW-1185">Reference proteome</keyword>
<dbReference type="InterPro" id="IPR021440">
    <property type="entry name" value="DUF3089"/>
</dbReference>
<dbReference type="SUPFAM" id="SSF53474">
    <property type="entry name" value="alpha/beta-Hydrolases"/>
    <property type="match status" value="1"/>
</dbReference>
<dbReference type="EMBL" id="CP091092">
    <property type="protein sequence ID" value="WFN35884.1"/>
    <property type="molecule type" value="Genomic_DNA"/>
</dbReference>
<name>A0AAF0FVS1_9EURY</name>
<dbReference type="PROSITE" id="PS51257">
    <property type="entry name" value="PROKAR_LIPOPROTEIN"/>
    <property type="match status" value="1"/>
</dbReference>
<dbReference type="KEGG" id="manq:L1994_06870"/>
<dbReference type="Pfam" id="PF11288">
    <property type="entry name" value="DUF3089"/>
    <property type="match status" value="1"/>
</dbReference>
<proteinExistence type="predicted"/>
<accession>A0AAF0FVS1</accession>
<dbReference type="AlphaFoldDB" id="A0AAF0FVS1"/>
<dbReference type="Proteomes" id="UP001218895">
    <property type="component" value="Chromosome"/>
</dbReference>
<organism evidence="1 2">
    <name type="scientific">Methanomicrobium antiquum</name>
    <dbReference type="NCBI Taxonomy" id="487686"/>
    <lineage>
        <taxon>Archaea</taxon>
        <taxon>Methanobacteriati</taxon>
        <taxon>Methanobacteriota</taxon>
        <taxon>Stenosarchaea group</taxon>
        <taxon>Methanomicrobia</taxon>
        <taxon>Methanomicrobiales</taxon>
        <taxon>Methanomicrobiaceae</taxon>
        <taxon>Methanomicrobium</taxon>
    </lineage>
</organism>
<dbReference type="GeneID" id="79950106"/>
<dbReference type="Gene3D" id="3.40.50.1820">
    <property type="entry name" value="alpha/beta hydrolase"/>
    <property type="match status" value="1"/>
</dbReference>
<gene>
    <name evidence="1" type="ORF">L1994_06870</name>
</gene>
<dbReference type="RefSeq" id="WP_278098723.1">
    <property type="nucleotide sequence ID" value="NZ_CP091092.1"/>
</dbReference>
<dbReference type="InterPro" id="IPR029058">
    <property type="entry name" value="AB_hydrolase_fold"/>
</dbReference>
<evidence type="ECO:0000313" key="1">
    <source>
        <dbReference type="EMBL" id="WFN35884.1"/>
    </source>
</evidence>
<sequence>MIIHNTKKRISIVSLALTVILSGLVIVSGCTGFEDSSQNSTDISNLDVNSAPYEIDYSDSYNWLSLPEIEKQVDVFYVYPTVSNNESGYMLITDDTDRALAQGILKAQASVYESDANVFAPYYRQMSTGVSMTQSGLATDTDEFKRGAEDVLTAFDYYIENLNDNRPFILAGHSQGTMALIELIKKRFGDDEALKNRLVAAYLIGYTVTDDDLNKANLTPAISSDDTGVVITYNTQSPTSEGGPMLMEGAHCINPLNWKTDSTYASASENLGARFYDDSTGEFLREVANYSDAKINPDTKALETTIPKGEQLDIGPYTEGVYHRYDYAFWYRNLEQNVGVRIAAYLANQ</sequence>
<reference evidence="1" key="1">
    <citation type="submission" date="2022-01" db="EMBL/GenBank/DDBJ databases">
        <title>Complete genome of Methanomicrobium antiquum DSM 21220.</title>
        <authorList>
            <person name="Chen S.-C."/>
            <person name="You Y.-T."/>
            <person name="Zhou Y.-Z."/>
            <person name="Lai M.-C."/>
        </authorList>
    </citation>
    <scope>NUCLEOTIDE SEQUENCE</scope>
    <source>
        <strain evidence="1">DSM 21220</strain>
    </source>
</reference>